<dbReference type="Proteomes" id="UP000177202">
    <property type="component" value="Unassembled WGS sequence"/>
</dbReference>
<dbReference type="PANTHER" id="PTHR46124">
    <property type="entry name" value="D-AMINOACYL-TRNA DEACYLASE"/>
    <property type="match status" value="1"/>
</dbReference>
<dbReference type="InterPro" id="IPR015991">
    <property type="entry name" value="TatD/YcfH-like"/>
</dbReference>
<feature type="binding site" evidence="3">
    <location>
        <position position="166"/>
    </location>
    <ligand>
        <name>a divalent metal cation</name>
        <dbReference type="ChEBI" id="CHEBI:60240"/>
        <label>2</label>
    </ligand>
</feature>
<comment type="caution">
    <text evidence="4">The sequence shown here is derived from an EMBL/GenBank/DDBJ whole genome shotgun (WGS) entry which is preliminary data.</text>
</comment>
<dbReference type="GO" id="GO:0004536">
    <property type="term" value="F:DNA nuclease activity"/>
    <property type="evidence" value="ECO:0007669"/>
    <property type="project" value="InterPro"/>
</dbReference>
<feature type="binding site" evidence="3">
    <location>
        <position position="8"/>
    </location>
    <ligand>
        <name>a divalent metal cation</name>
        <dbReference type="ChEBI" id="CHEBI:60240"/>
        <label>1</label>
    </ligand>
</feature>
<dbReference type="InterPro" id="IPR032466">
    <property type="entry name" value="Metal_Hydrolase"/>
</dbReference>
<reference evidence="4 5" key="1">
    <citation type="journal article" date="2016" name="Nat. Commun.">
        <title>Thousands of microbial genomes shed light on interconnected biogeochemical processes in an aquifer system.</title>
        <authorList>
            <person name="Anantharaman K."/>
            <person name="Brown C.T."/>
            <person name="Hug L.A."/>
            <person name="Sharon I."/>
            <person name="Castelle C.J."/>
            <person name="Probst A.J."/>
            <person name="Thomas B.C."/>
            <person name="Singh A."/>
            <person name="Wilkins M.J."/>
            <person name="Karaoz U."/>
            <person name="Brodie E.L."/>
            <person name="Williams K.H."/>
            <person name="Hubbard S.S."/>
            <person name="Banfield J.F."/>
        </authorList>
    </citation>
    <scope>NUCLEOTIDE SEQUENCE [LARGE SCALE GENOMIC DNA]</scope>
</reference>
<keyword evidence="2" id="KW-0378">Hydrolase</keyword>
<feature type="binding site" evidence="3">
    <location>
        <position position="10"/>
    </location>
    <ligand>
        <name>a divalent metal cation</name>
        <dbReference type="ChEBI" id="CHEBI:60240"/>
        <label>1</label>
    </ligand>
</feature>
<evidence type="ECO:0000313" key="4">
    <source>
        <dbReference type="EMBL" id="OHB09655.1"/>
    </source>
</evidence>
<dbReference type="AlphaFoldDB" id="A0A1G2UJQ2"/>
<dbReference type="SUPFAM" id="SSF51556">
    <property type="entry name" value="Metallo-dependent hydrolases"/>
    <property type="match status" value="1"/>
</dbReference>
<keyword evidence="1 3" id="KW-0479">Metal-binding</keyword>
<sequence length="264" mass="29747">MPKYFDIHSHLNFKDYQSDLDDVINRLKETETHTIVVGTDFESSAKGVDLAGRHPEIYACIGVHPTDKSESFEVDKFESLVQNPKVVAIGECGLDFYHAKKDVDYERQKKLFLDQVDFALAHNKPIMIHARPARTTDIVQSGGDAYEEILAILEPMKADKLRGNVHFFAGDMAIAERFFKLGFTVSFTGVITFTHDYDEVIKSAPLDMIMSETDAPYVAPAPYRGKRNEPSYVSEVVKKIAEIRGEDKELVRAALVNNALSMIR</sequence>
<organism evidence="4 5">
    <name type="scientific">Candidatus Zambryskibacteria bacterium RIFCSPLOWO2_02_FULL_44_12b</name>
    <dbReference type="NCBI Taxonomy" id="1802772"/>
    <lineage>
        <taxon>Bacteria</taxon>
        <taxon>Candidatus Zambryskiibacteriota</taxon>
    </lineage>
</organism>
<dbReference type="PANTHER" id="PTHR46124:SF2">
    <property type="entry name" value="D-AMINOACYL-TRNA DEACYLASE"/>
    <property type="match status" value="1"/>
</dbReference>
<dbReference type="NCBIfam" id="TIGR00010">
    <property type="entry name" value="YchF/TatD family DNA exonuclease"/>
    <property type="match status" value="1"/>
</dbReference>
<feature type="binding site" evidence="3">
    <location>
        <position position="91"/>
    </location>
    <ligand>
        <name>a divalent metal cation</name>
        <dbReference type="ChEBI" id="CHEBI:60240"/>
        <label>1</label>
    </ligand>
</feature>
<proteinExistence type="predicted"/>
<accession>A0A1G2UJQ2</accession>
<evidence type="ECO:0000256" key="3">
    <source>
        <dbReference type="PIRSR" id="PIRSR005902-1"/>
    </source>
</evidence>
<dbReference type="InterPro" id="IPR001130">
    <property type="entry name" value="TatD-like"/>
</dbReference>
<name>A0A1G2UJQ2_9BACT</name>
<dbReference type="PIRSF" id="PIRSF005902">
    <property type="entry name" value="DNase_TatD"/>
    <property type="match status" value="1"/>
</dbReference>
<dbReference type="Pfam" id="PF01026">
    <property type="entry name" value="TatD_DNase"/>
    <property type="match status" value="1"/>
</dbReference>
<dbReference type="STRING" id="1802772.A3H60_00455"/>
<dbReference type="GO" id="GO:0016788">
    <property type="term" value="F:hydrolase activity, acting on ester bonds"/>
    <property type="evidence" value="ECO:0007669"/>
    <property type="project" value="InterPro"/>
</dbReference>
<evidence type="ECO:0000313" key="5">
    <source>
        <dbReference type="Proteomes" id="UP000177202"/>
    </source>
</evidence>
<gene>
    <name evidence="4" type="ORF">A3H60_00455</name>
</gene>
<dbReference type="FunFam" id="3.20.20.140:FF:000005">
    <property type="entry name" value="TatD family hydrolase"/>
    <property type="match status" value="1"/>
</dbReference>
<feature type="binding site" evidence="3">
    <location>
        <position position="129"/>
    </location>
    <ligand>
        <name>a divalent metal cation</name>
        <dbReference type="ChEBI" id="CHEBI:60240"/>
        <label>2</label>
    </ligand>
</feature>
<evidence type="ECO:0008006" key="6">
    <source>
        <dbReference type="Google" id="ProtNLM"/>
    </source>
</evidence>
<feature type="binding site" evidence="3">
    <location>
        <position position="214"/>
    </location>
    <ligand>
        <name>a divalent metal cation</name>
        <dbReference type="ChEBI" id="CHEBI:60240"/>
        <label>1</label>
    </ligand>
</feature>
<evidence type="ECO:0000256" key="1">
    <source>
        <dbReference type="ARBA" id="ARBA00022723"/>
    </source>
</evidence>
<protein>
    <recommendedName>
        <fullName evidence="6">Hydrolase TatD</fullName>
    </recommendedName>
</protein>
<dbReference type="Gene3D" id="3.20.20.140">
    <property type="entry name" value="Metal-dependent hydrolases"/>
    <property type="match status" value="1"/>
</dbReference>
<dbReference type="CDD" id="cd01310">
    <property type="entry name" value="TatD_DNAse"/>
    <property type="match status" value="1"/>
</dbReference>
<evidence type="ECO:0000256" key="2">
    <source>
        <dbReference type="ARBA" id="ARBA00022801"/>
    </source>
</evidence>
<dbReference type="EMBL" id="MHWP01000029">
    <property type="protein sequence ID" value="OHB09655.1"/>
    <property type="molecule type" value="Genomic_DNA"/>
</dbReference>
<dbReference type="GO" id="GO:0046872">
    <property type="term" value="F:metal ion binding"/>
    <property type="evidence" value="ECO:0007669"/>
    <property type="project" value="UniProtKB-KW"/>
</dbReference>